<dbReference type="Pfam" id="PF00160">
    <property type="entry name" value="Pro_isomerase"/>
    <property type="match status" value="1"/>
</dbReference>
<comment type="similarity">
    <text evidence="1">Belongs to the CFAP97 family.</text>
</comment>
<dbReference type="InterPro" id="IPR002130">
    <property type="entry name" value="Cyclophilin-type_PPIase_dom"/>
</dbReference>
<evidence type="ECO:0000313" key="4">
    <source>
        <dbReference type="Proteomes" id="UP000268350"/>
    </source>
</evidence>
<dbReference type="AlphaFoldDB" id="A0A3B0J653"/>
<organism evidence="3 4">
    <name type="scientific">Drosophila guanche</name>
    <name type="common">Fruit fly</name>
    <dbReference type="NCBI Taxonomy" id="7266"/>
    <lineage>
        <taxon>Eukaryota</taxon>
        <taxon>Metazoa</taxon>
        <taxon>Ecdysozoa</taxon>
        <taxon>Arthropoda</taxon>
        <taxon>Hexapoda</taxon>
        <taxon>Insecta</taxon>
        <taxon>Pterygota</taxon>
        <taxon>Neoptera</taxon>
        <taxon>Endopterygota</taxon>
        <taxon>Diptera</taxon>
        <taxon>Brachycera</taxon>
        <taxon>Muscomorpha</taxon>
        <taxon>Ephydroidea</taxon>
        <taxon>Drosophilidae</taxon>
        <taxon>Drosophila</taxon>
        <taxon>Sophophora</taxon>
    </lineage>
</organism>
<name>A0A3B0J653_DROGU</name>
<evidence type="ECO:0000259" key="2">
    <source>
        <dbReference type="PROSITE" id="PS50072"/>
    </source>
</evidence>
<dbReference type="Pfam" id="PF13879">
    <property type="entry name" value="Hmw_CFAP97"/>
    <property type="match status" value="1"/>
</dbReference>
<reference evidence="4" key="1">
    <citation type="submission" date="2018-01" db="EMBL/GenBank/DDBJ databases">
        <authorList>
            <person name="Alioto T."/>
            <person name="Alioto T."/>
        </authorList>
    </citation>
    <scope>NUCLEOTIDE SEQUENCE [LARGE SCALE GENOMIC DNA]</scope>
</reference>
<dbReference type="OrthoDB" id="193499at2759"/>
<accession>A0A3B0J653</accession>
<dbReference type="Gene3D" id="2.40.100.10">
    <property type="entry name" value="Cyclophilin-like"/>
    <property type="match status" value="1"/>
</dbReference>
<dbReference type="STRING" id="7266.A0A3B0J653"/>
<dbReference type="Proteomes" id="UP000268350">
    <property type="component" value="Unassembled WGS sequence"/>
</dbReference>
<evidence type="ECO:0000313" key="3">
    <source>
        <dbReference type="EMBL" id="SPP77574.1"/>
    </source>
</evidence>
<sequence>MSRATSFSEFRRTAPTSFMTRMQSQNVAKVLLSSRKARKLLPKRRMPSYPEFRRLMKAVYLDRRASRDAKGQPLANMVSIYNKLVEMRQAQLDRKHCKSIKATINSRPPIDSNSLILERTSVLEDLQKKQEIFRHNLQLLSRINRSQRLHGIVDCFNTTYERGPSSRHRERVKAERLSRDNRDLGCRLAMAKSKVDCYNPWVPPLPPIELKASQQTLVKYTPFIPSPQTGQIDPQALLRPLLYYDLVVGDNQPLGRISIQLYTEVSPEVVLEFVRLATYNDVQGHRFLRIFAELWMEGELVLGSRDALRHHHSTRDQSQLDHTRLTGFLSYAWDYHHHFPQGLLNYSISFKPLAVVSLQRIVFGRVFGGHRVLQLCQAYGTKNGKPKSHVTIAQCGLL</sequence>
<gene>
    <name evidence="3" type="ORF">DGUA_6G008278</name>
</gene>
<protein>
    <recommendedName>
        <fullName evidence="2">PPIase cyclophilin-type domain-containing protein</fullName>
    </recommendedName>
</protein>
<proteinExistence type="inferred from homology"/>
<dbReference type="InterPro" id="IPR029000">
    <property type="entry name" value="Cyclophilin-like_dom_sf"/>
</dbReference>
<dbReference type="InterPro" id="IPR029488">
    <property type="entry name" value="Hmw/CFAP97"/>
</dbReference>
<keyword evidence="4" id="KW-1185">Reference proteome</keyword>
<evidence type="ECO:0000256" key="1">
    <source>
        <dbReference type="ARBA" id="ARBA00008315"/>
    </source>
</evidence>
<dbReference type="SUPFAM" id="SSF50891">
    <property type="entry name" value="Cyclophilin-like"/>
    <property type="match status" value="1"/>
</dbReference>
<feature type="domain" description="PPIase cyclophilin-type" evidence="2">
    <location>
        <begin position="244"/>
        <end position="397"/>
    </location>
</feature>
<dbReference type="PROSITE" id="PS50072">
    <property type="entry name" value="CSA_PPIASE_2"/>
    <property type="match status" value="1"/>
</dbReference>
<dbReference type="GO" id="GO:0003755">
    <property type="term" value="F:peptidyl-prolyl cis-trans isomerase activity"/>
    <property type="evidence" value="ECO:0007669"/>
    <property type="project" value="InterPro"/>
</dbReference>
<dbReference type="OMA" id="VRMATHN"/>
<dbReference type="EMBL" id="OUUW01000002">
    <property type="protein sequence ID" value="SPP77574.1"/>
    <property type="molecule type" value="Genomic_DNA"/>
</dbReference>